<dbReference type="RefSeq" id="WP_288216060.1">
    <property type="nucleotide sequence ID" value="NZ_LT598672.1"/>
</dbReference>
<accession>A0A212IQ24</accession>
<proteinExistence type="predicted"/>
<dbReference type="AlphaFoldDB" id="A0A212IQ24"/>
<name>A0A212IQ24_9ENTR</name>
<sequence length="542" mass="62911">MELKSSLLQDTNLSECSSIFSNCLNSRGLYHPMQFVLRLRYDLHTALEKVSGDIGNVGDFDSDTIQAMSTFFHETIHWWQHIGSVSGIILSMCYPAQIHINHTHLRELLKKPGPIKPIKKLLLNKNLSSEEMNSINIVMNNFYDIDYFKDRVIRPKYFAKKVNEPMFESVGHSFNIAYACFINMLSSCIDPDLEFLPNAKKWVASFDELNKNKVNGYYYKSPVGIPCVGLLEIYEGQARFLQILYLYFASNKTLSWEDFDKQGMLSGVYYSAFSHFLNLTNSERPQLIDSPLMSLFLLVLDISMNPGTGFPFDIDDYPDFIEQVDPGIRFMKLCNAIANKYPEIKSSIKDNSTSEYYYVSDILCKEINVPTPLEIANIISQWPEKHVHVSEIMDETRTFAFSEENLPVRLLLSRFIQYQIDKAACPSFFCWPSMYMFGEKLNSKIYGMYIEHQAIFKDSSDGDIYPSILPGRDKNNIQDTFGAFYQWVSLYELCRQWIIEDDGFTYDFFWLTSKYSQEQLKEWAQSNFLKTFGVELDIFKNI</sequence>
<organism evidence="2">
    <name type="scientific">uncultured Citrobacter sp</name>
    <dbReference type="NCBI Taxonomy" id="200446"/>
    <lineage>
        <taxon>Bacteria</taxon>
        <taxon>Pseudomonadati</taxon>
        <taxon>Pseudomonadota</taxon>
        <taxon>Gammaproteobacteria</taxon>
        <taxon>Enterobacterales</taxon>
        <taxon>Enterobacteriaceae</taxon>
        <taxon>Citrobacter</taxon>
        <taxon>environmental samples</taxon>
    </lineage>
</organism>
<dbReference type="EMBL" id="FLUA01000063">
    <property type="protein sequence ID" value="SBV68914.1"/>
    <property type="molecule type" value="Genomic_DNA"/>
</dbReference>
<reference evidence="2" key="1">
    <citation type="submission" date="2016-04" db="EMBL/GenBank/DDBJ databases">
        <authorList>
            <person name="Evans L.H."/>
            <person name="Alamgir A."/>
            <person name="Owens N."/>
            <person name="Weber N.D."/>
            <person name="Virtaneva K."/>
            <person name="Barbian K."/>
            <person name="Babar A."/>
            <person name="Rosenke K."/>
        </authorList>
    </citation>
    <scope>NUCLEOTIDE SEQUENCE</scope>
    <source>
        <strain evidence="2">86-2</strain>
        <strain evidence="1">92-3</strain>
    </source>
</reference>
<dbReference type="EMBL" id="FLUB01000012">
    <property type="protein sequence ID" value="SBV61942.1"/>
    <property type="molecule type" value="Genomic_DNA"/>
</dbReference>
<evidence type="ECO:0000313" key="2">
    <source>
        <dbReference type="EMBL" id="SBV68914.1"/>
    </source>
</evidence>
<protein>
    <submittedName>
        <fullName evidence="2">Uncharacterized protein</fullName>
    </submittedName>
</protein>
<gene>
    <name evidence="2" type="ORF">KL86CIT2_620098</name>
    <name evidence="1" type="ORF">KM92CIT3_20097</name>
</gene>
<evidence type="ECO:0000313" key="1">
    <source>
        <dbReference type="EMBL" id="SBV61942.1"/>
    </source>
</evidence>